<dbReference type="InterPro" id="IPR012416">
    <property type="entry name" value="CBP60"/>
</dbReference>
<dbReference type="Pfam" id="PF20451">
    <property type="entry name" value="Calmod_bind_M"/>
    <property type="match status" value="1"/>
</dbReference>
<dbReference type="InterPro" id="IPR046830">
    <property type="entry name" value="Calmod_bind_M"/>
</dbReference>
<dbReference type="Pfam" id="PF07887">
    <property type="entry name" value="Calmodulin_bind"/>
    <property type="match status" value="1"/>
</dbReference>
<name>A0ABP0VVM8_9BRYO</name>
<proteinExistence type="predicted"/>
<sequence>MVAELVHNRVDLGSRVQMGYDALHGGCGEMDNIVLLRSATILQDEMSRNYIAKLKKWRNSNMLRSGGTQEVARVKNAKVAKLKNAKNCRKLPSSIWIENTMSGAKRKCSNDQITSPQPMSPSVSSPTLHQRYFFTLCLEARASACSVEAQQLVSHDVDAKLRPLIIELISGSLQPYLEKMGNMEPRDIAKLVSSDVKAKLKPLIYQQTIQCVESYIAMVGSGVPKHIASKVFLHVLPQPGLLVHHRNSPSVVEPQLLQAQHLADQPHLCLRFSELEKMPPHFWAETKLKNLDGSPIQVELVDARTGNVVSEGAESTAKFNLVVLEGSSGAKVEADIDKGNWNELVVEPRYGRKSLLVGGLKVTLKEGKGSLDTNLHFKDNSSFVSSKKFRLGLEDISGSHIQGAVTNAFRVKDARGKSNRKKEVPAENDTLDVLVNIAKGGAPLHHLNSVLKINTVKEFNLFYKENPKALRAGLNRMSDESFAATIENAERCQQEEPGLQKQTTNGYWVKEGSAMISMSPDASGVLMSGVNEFNLPEQQQSIFLRHPAGDHVIQKEDLPGTSQSGIPGGVFPSPALQQNSQLLESPPHTDPWSNGTAFDIPDDLLMEDGLTTDEIPFGYFHSSTVPFT</sequence>
<gene>
    <name evidence="4" type="ORF">CSSPJE1EN1_LOCUS3479</name>
</gene>
<evidence type="ECO:0000259" key="3">
    <source>
        <dbReference type="Pfam" id="PF20451"/>
    </source>
</evidence>
<dbReference type="PANTHER" id="PTHR31713:SF96">
    <property type="entry name" value="OS02G0562300 PROTEIN"/>
    <property type="match status" value="1"/>
</dbReference>
<feature type="domain" description="Calmodulin binding protein-like N-terminal" evidence="2">
    <location>
        <begin position="270"/>
        <end position="413"/>
    </location>
</feature>
<evidence type="ECO:0000313" key="4">
    <source>
        <dbReference type="EMBL" id="CAK9258001.1"/>
    </source>
</evidence>
<protein>
    <submittedName>
        <fullName evidence="4">Uncharacterized protein</fullName>
    </submittedName>
</protein>
<dbReference type="InterPro" id="IPR046831">
    <property type="entry name" value="Calmodulin_bind_N"/>
</dbReference>
<dbReference type="Proteomes" id="UP001497444">
    <property type="component" value="Chromosome 11"/>
</dbReference>
<dbReference type="EMBL" id="OZ020106">
    <property type="protein sequence ID" value="CAK9258001.1"/>
    <property type="molecule type" value="Genomic_DNA"/>
</dbReference>
<dbReference type="PANTHER" id="PTHR31713">
    <property type="entry name" value="OS02G0177800 PROTEIN"/>
    <property type="match status" value="1"/>
</dbReference>
<keyword evidence="5" id="KW-1185">Reference proteome</keyword>
<feature type="domain" description="Calmodulin binding protein central" evidence="3">
    <location>
        <begin position="434"/>
        <end position="492"/>
    </location>
</feature>
<reference evidence="4" key="1">
    <citation type="submission" date="2024-02" db="EMBL/GenBank/DDBJ databases">
        <authorList>
            <consortium name="ELIXIR-Norway"/>
            <consortium name="Elixir Norway"/>
        </authorList>
    </citation>
    <scope>NUCLEOTIDE SEQUENCE</scope>
</reference>
<feature type="region of interest" description="Disordered" evidence="1">
    <location>
        <begin position="555"/>
        <end position="575"/>
    </location>
</feature>
<evidence type="ECO:0000256" key="1">
    <source>
        <dbReference type="SAM" id="MobiDB-lite"/>
    </source>
</evidence>
<evidence type="ECO:0000313" key="5">
    <source>
        <dbReference type="Proteomes" id="UP001497444"/>
    </source>
</evidence>
<evidence type="ECO:0000259" key="2">
    <source>
        <dbReference type="Pfam" id="PF07887"/>
    </source>
</evidence>
<accession>A0ABP0VVM8</accession>
<organism evidence="4 5">
    <name type="scientific">Sphagnum jensenii</name>
    <dbReference type="NCBI Taxonomy" id="128206"/>
    <lineage>
        <taxon>Eukaryota</taxon>
        <taxon>Viridiplantae</taxon>
        <taxon>Streptophyta</taxon>
        <taxon>Embryophyta</taxon>
        <taxon>Bryophyta</taxon>
        <taxon>Sphagnophytina</taxon>
        <taxon>Sphagnopsida</taxon>
        <taxon>Sphagnales</taxon>
        <taxon>Sphagnaceae</taxon>
        <taxon>Sphagnum</taxon>
    </lineage>
</organism>